<evidence type="ECO:0000256" key="6">
    <source>
        <dbReference type="ARBA" id="ARBA00022737"/>
    </source>
</evidence>
<evidence type="ECO:0000256" key="4">
    <source>
        <dbReference type="ARBA" id="ARBA00022692"/>
    </source>
</evidence>
<dbReference type="GO" id="GO:0005524">
    <property type="term" value="F:ATP binding"/>
    <property type="evidence" value="ECO:0007669"/>
    <property type="project" value="UniProtKB-KW"/>
</dbReference>
<proteinExistence type="predicted"/>
<dbReference type="PaxDb" id="29760-VIT_00s0398g00040.t01"/>
<dbReference type="SUPFAM" id="SSF56112">
    <property type="entry name" value="Protein kinase-like (PK-like)"/>
    <property type="match status" value="1"/>
</dbReference>
<keyword evidence="8" id="KW-0418">Kinase</keyword>
<dbReference type="Gene3D" id="3.30.430.20">
    <property type="entry name" value="Gnk2 domain, C-X8-C-X2-C motif"/>
    <property type="match status" value="1"/>
</dbReference>
<keyword evidence="2" id="KW-0723">Serine/threonine-protein kinase</keyword>
<sequence length="337" mass="37623">MLFCLVCSSSLFLSIQLMNFNDCLSSVTSKIVVGFFSFFQKKNFSLADPTKCKELNWDKRAAIVRGIARGILYLHEDSRLKIIHRDLKASNVLLDEEMNAKISDFGTARIFGSKQLDANTNRVVGTFGYMAPEYAMEGLFSVKSDTYSFGVLLLEILSGKKNSGLYSTDHSQNLLSHAWQLWNEDKGLEFIDRNLVDKCPASEAVRWIHIALLCVQEDPNDRPPMSSVALMLGSKWVNLPQPSAPPFSVGRSFMSDLSSTSGSGLISFINAQPIYDYHLHQGQDGDTANRNFETNLSSLLDSVSSKASLHKFYNDSSNKIYSLYQCRGDVNTTTCHT</sequence>
<dbReference type="InterPro" id="IPR011009">
    <property type="entry name" value="Kinase-like_dom_sf"/>
</dbReference>
<dbReference type="InterPro" id="IPR001245">
    <property type="entry name" value="Ser-Thr/Tyr_kinase_cat_dom"/>
</dbReference>
<evidence type="ECO:0000256" key="10">
    <source>
        <dbReference type="ARBA" id="ARBA00022989"/>
    </source>
</evidence>
<dbReference type="AlphaFoldDB" id="F6I7H0"/>
<dbReference type="GO" id="GO:0006955">
    <property type="term" value="P:immune response"/>
    <property type="evidence" value="ECO:0000318"/>
    <property type="project" value="GO_Central"/>
</dbReference>
<dbReference type="HOGENOM" id="CLU_000288_21_3_1"/>
<dbReference type="Proteomes" id="UP000009183">
    <property type="component" value="Unassembled WGS sequence, unordered"/>
</dbReference>
<dbReference type="InterPro" id="IPR038408">
    <property type="entry name" value="GNK2_sf"/>
</dbReference>
<organism evidence="17 18">
    <name type="scientific">Vitis vinifera</name>
    <name type="common">Grape</name>
    <dbReference type="NCBI Taxonomy" id="29760"/>
    <lineage>
        <taxon>Eukaryota</taxon>
        <taxon>Viridiplantae</taxon>
        <taxon>Streptophyta</taxon>
        <taxon>Embryophyta</taxon>
        <taxon>Tracheophyta</taxon>
        <taxon>Spermatophyta</taxon>
        <taxon>Magnoliopsida</taxon>
        <taxon>eudicotyledons</taxon>
        <taxon>Gunneridae</taxon>
        <taxon>Pentapetalae</taxon>
        <taxon>rosids</taxon>
        <taxon>Vitales</taxon>
        <taxon>Vitaceae</taxon>
        <taxon>Viteae</taxon>
        <taxon>Vitis</taxon>
    </lineage>
</organism>
<evidence type="ECO:0000256" key="8">
    <source>
        <dbReference type="ARBA" id="ARBA00022777"/>
    </source>
</evidence>
<dbReference type="PROSITE" id="PS50011">
    <property type="entry name" value="PROTEIN_KINASE_DOM"/>
    <property type="match status" value="1"/>
</dbReference>
<keyword evidence="18" id="KW-1185">Reference proteome</keyword>
<feature type="signal peptide" evidence="14">
    <location>
        <begin position="1"/>
        <end position="25"/>
    </location>
</feature>
<keyword evidence="13" id="KW-0325">Glycoprotein</keyword>
<keyword evidence="6" id="KW-0677">Repeat</keyword>
<keyword evidence="5 14" id="KW-0732">Signal</keyword>
<dbReference type="Pfam" id="PF07714">
    <property type="entry name" value="PK_Tyr_Ser-Thr"/>
    <property type="match status" value="1"/>
</dbReference>
<evidence type="ECO:0000256" key="12">
    <source>
        <dbReference type="ARBA" id="ARBA00023170"/>
    </source>
</evidence>
<dbReference type="InterPro" id="IPR008271">
    <property type="entry name" value="Ser/Thr_kinase_AS"/>
</dbReference>
<accession>F6I7H0</accession>
<dbReference type="PANTHER" id="PTHR27002">
    <property type="entry name" value="RECEPTOR-LIKE SERINE/THREONINE-PROTEIN KINASE SD1-8"/>
    <property type="match status" value="1"/>
</dbReference>
<dbReference type="InterPro" id="IPR002902">
    <property type="entry name" value="GNK2"/>
</dbReference>
<keyword evidence="7" id="KW-0547">Nucleotide-binding</keyword>
<keyword evidence="3" id="KW-0808">Transferase</keyword>
<evidence type="ECO:0000256" key="13">
    <source>
        <dbReference type="ARBA" id="ARBA00023180"/>
    </source>
</evidence>
<dbReference type="EMBL" id="FN596786">
    <property type="protein sequence ID" value="CCB62888.1"/>
    <property type="molecule type" value="Genomic_DNA"/>
</dbReference>
<evidence type="ECO:0008006" key="19">
    <source>
        <dbReference type="Google" id="ProtNLM"/>
    </source>
</evidence>
<evidence type="ECO:0000313" key="18">
    <source>
        <dbReference type="Proteomes" id="UP000009183"/>
    </source>
</evidence>
<keyword evidence="9" id="KW-0067">ATP-binding</keyword>
<evidence type="ECO:0000313" key="17">
    <source>
        <dbReference type="EMBL" id="CCB62888.1"/>
    </source>
</evidence>
<keyword evidence="12" id="KW-0675">Receptor</keyword>
<name>F6I7H0_VITVI</name>
<evidence type="ECO:0000256" key="3">
    <source>
        <dbReference type="ARBA" id="ARBA00022679"/>
    </source>
</evidence>
<dbReference type="FunFam" id="1.10.510.10:FF:001697">
    <property type="entry name" value="Uncharacterized protein"/>
    <property type="match status" value="1"/>
</dbReference>
<evidence type="ECO:0000256" key="1">
    <source>
        <dbReference type="ARBA" id="ARBA00004167"/>
    </source>
</evidence>
<dbReference type="Pfam" id="PF01657">
    <property type="entry name" value="Stress-antifung"/>
    <property type="match status" value="1"/>
</dbReference>
<dbReference type="PROSITE" id="PS51473">
    <property type="entry name" value="GNK2"/>
    <property type="match status" value="1"/>
</dbReference>
<dbReference type="PANTHER" id="PTHR27002:SF804">
    <property type="entry name" value="OS02G0710500 PROTEIN"/>
    <property type="match status" value="1"/>
</dbReference>
<evidence type="ECO:0000256" key="9">
    <source>
        <dbReference type="ARBA" id="ARBA00022840"/>
    </source>
</evidence>
<evidence type="ECO:0000256" key="14">
    <source>
        <dbReference type="SAM" id="SignalP"/>
    </source>
</evidence>
<dbReference type="InParanoid" id="F6I7H0"/>
<dbReference type="PROSITE" id="PS00108">
    <property type="entry name" value="PROTEIN_KINASE_ST"/>
    <property type="match status" value="1"/>
</dbReference>
<comment type="subcellular location">
    <subcellularLocation>
        <location evidence="1">Membrane</location>
        <topology evidence="1">Single-pass membrane protein</topology>
    </subcellularLocation>
</comment>
<evidence type="ECO:0000259" key="15">
    <source>
        <dbReference type="PROSITE" id="PS50011"/>
    </source>
</evidence>
<protein>
    <recommendedName>
        <fullName evidence="19">Protein kinase domain-containing protein</fullName>
    </recommendedName>
</protein>
<dbReference type="GO" id="GO:0005886">
    <property type="term" value="C:plasma membrane"/>
    <property type="evidence" value="ECO:0000318"/>
    <property type="project" value="GO_Central"/>
</dbReference>
<gene>
    <name evidence="17" type="ORF">VIT_00s0398g00040</name>
</gene>
<evidence type="ECO:0000259" key="16">
    <source>
        <dbReference type="PROSITE" id="PS51473"/>
    </source>
</evidence>
<reference evidence="18" key="1">
    <citation type="journal article" date="2007" name="Nature">
        <title>The grapevine genome sequence suggests ancestral hexaploidization in major angiosperm phyla.</title>
        <authorList>
            <consortium name="The French-Italian Public Consortium for Grapevine Genome Characterization."/>
            <person name="Jaillon O."/>
            <person name="Aury J.-M."/>
            <person name="Noel B."/>
            <person name="Policriti A."/>
            <person name="Clepet C."/>
            <person name="Casagrande A."/>
            <person name="Choisne N."/>
            <person name="Aubourg S."/>
            <person name="Vitulo N."/>
            <person name="Jubin C."/>
            <person name="Vezzi A."/>
            <person name="Legeai F."/>
            <person name="Hugueney P."/>
            <person name="Dasilva C."/>
            <person name="Horner D."/>
            <person name="Mica E."/>
            <person name="Jublot D."/>
            <person name="Poulain J."/>
            <person name="Bruyere C."/>
            <person name="Billault A."/>
            <person name="Segurens B."/>
            <person name="Gouyvenoux M."/>
            <person name="Ugarte E."/>
            <person name="Cattonaro F."/>
            <person name="Anthouard V."/>
            <person name="Vico V."/>
            <person name="Del Fabbro C."/>
            <person name="Alaux M."/>
            <person name="Di Gaspero G."/>
            <person name="Dumas V."/>
            <person name="Felice N."/>
            <person name="Paillard S."/>
            <person name="Juman I."/>
            <person name="Moroldo M."/>
            <person name="Scalabrin S."/>
            <person name="Canaguier A."/>
            <person name="Le Clainche I."/>
            <person name="Malacrida G."/>
            <person name="Durand E."/>
            <person name="Pesole G."/>
            <person name="Laucou V."/>
            <person name="Chatelet P."/>
            <person name="Merdinoglu D."/>
            <person name="Delledonne M."/>
            <person name="Pezzotti M."/>
            <person name="Lecharny A."/>
            <person name="Scarpelli C."/>
            <person name="Artiguenave F."/>
            <person name="Pe M.E."/>
            <person name="Valle G."/>
            <person name="Morgante M."/>
            <person name="Caboche M."/>
            <person name="Adam-Blondon A.-F."/>
            <person name="Weissenbach J."/>
            <person name="Quetier F."/>
            <person name="Wincker P."/>
        </authorList>
    </citation>
    <scope>NUCLEOTIDE SEQUENCE [LARGE SCALE GENOMIC DNA]</scope>
    <source>
        <strain evidence="18">cv. Pinot noir / PN40024</strain>
    </source>
</reference>
<dbReference type="GO" id="GO:0007165">
    <property type="term" value="P:signal transduction"/>
    <property type="evidence" value="ECO:0000318"/>
    <property type="project" value="GO_Central"/>
</dbReference>
<feature type="chain" id="PRO_5003336684" description="Protein kinase domain-containing protein" evidence="14">
    <location>
        <begin position="26"/>
        <end position="337"/>
    </location>
</feature>
<evidence type="ECO:0000256" key="5">
    <source>
        <dbReference type="ARBA" id="ARBA00022729"/>
    </source>
</evidence>
<dbReference type="GO" id="GO:0004674">
    <property type="term" value="F:protein serine/threonine kinase activity"/>
    <property type="evidence" value="ECO:0000318"/>
    <property type="project" value="GO_Central"/>
</dbReference>
<feature type="domain" description="Protein kinase" evidence="15">
    <location>
        <begin position="1"/>
        <end position="237"/>
    </location>
</feature>
<keyword evidence="10" id="KW-1133">Transmembrane helix</keyword>
<evidence type="ECO:0000256" key="11">
    <source>
        <dbReference type="ARBA" id="ARBA00023136"/>
    </source>
</evidence>
<dbReference type="SMART" id="SM00220">
    <property type="entry name" value="S_TKc"/>
    <property type="match status" value="1"/>
</dbReference>
<keyword evidence="4" id="KW-0812">Transmembrane</keyword>
<evidence type="ECO:0000256" key="7">
    <source>
        <dbReference type="ARBA" id="ARBA00022741"/>
    </source>
</evidence>
<keyword evidence="11" id="KW-0472">Membrane</keyword>
<evidence type="ECO:0000256" key="2">
    <source>
        <dbReference type="ARBA" id="ARBA00022527"/>
    </source>
</evidence>
<dbReference type="Gene3D" id="1.10.510.10">
    <property type="entry name" value="Transferase(Phosphotransferase) domain 1"/>
    <property type="match status" value="1"/>
</dbReference>
<feature type="domain" description="Gnk2-homologous" evidence="16">
    <location>
        <begin position="274"/>
        <end position="337"/>
    </location>
</feature>
<dbReference type="InterPro" id="IPR000719">
    <property type="entry name" value="Prot_kinase_dom"/>
</dbReference>